<comment type="caution">
    <text evidence="1">The sequence shown here is derived from an EMBL/GenBank/DDBJ whole genome shotgun (WGS) entry which is preliminary data.</text>
</comment>
<sequence>MSDLGKSHILISISFHSQIKLSISKWNSFTKFDITLDICFFGINMSSRVDWKKIESTRLDLKINRVDTGQNMPNTN</sequence>
<keyword evidence="2" id="KW-1185">Reference proteome</keyword>
<dbReference type="AlphaFoldDB" id="A0A3M7QGQ7"/>
<evidence type="ECO:0000313" key="1">
    <source>
        <dbReference type="EMBL" id="RNA10617.1"/>
    </source>
</evidence>
<protein>
    <submittedName>
        <fullName evidence="1">Uncharacterized protein</fullName>
    </submittedName>
</protein>
<dbReference type="EMBL" id="REGN01006152">
    <property type="protein sequence ID" value="RNA10617.1"/>
    <property type="molecule type" value="Genomic_DNA"/>
</dbReference>
<dbReference type="Proteomes" id="UP000276133">
    <property type="component" value="Unassembled WGS sequence"/>
</dbReference>
<accession>A0A3M7QGQ7</accession>
<reference evidence="1 2" key="1">
    <citation type="journal article" date="2018" name="Sci. Rep.">
        <title>Genomic signatures of local adaptation to the degree of environmental predictability in rotifers.</title>
        <authorList>
            <person name="Franch-Gras L."/>
            <person name="Hahn C."/>
            <person name="Garcia-Roger E.M."/>
            <person name="Carmona M.J."/>
            <person name="Serra M."/>
            <person name="Gomez A."/>
        </authorList>
    </citation>
    <scope>NUCLEOTIDE SEQUENCE [LARGE SCALE GENOMIC DNA]</scope>
    <source>
        <strain evidence="1">HYR1</strain>
    </source>
</reference>
<proteinExistence type="predicted"/>
<organism evidence="1 2">
    <name type="scientific">Brachionus plicatilis</name>
    <name type="common">Marine rotifer</name>
    <name type="synonym">Brachionus muelleri</name>
    <dbReference type="NCBI Taxonomy" id="10195"/>
    <lineage>
        <taxon>Eukaryota</taxon>
        <taxon>Metazoa</taxon>
        <taxon>Spiralia</taxon>
        <taxon>Gnathifera</taxon>
        <taxon>Rotifera</taxon>
        <taxon>Eurotatoria</taxon>
        <taxon>Monogononta</taxon>
        <taxon>Pseudotrocha</taxon>
        <taxon>Ploima</taxon>
        <taxon>Brachionidae</taxon>
        <taxon>Brachionus</taxon>
    </lineage>
</organism>
<gene>
    <name evidence="1" type="ORF">BpHYR1_024423</name>
</gene>
<evidence type="ECO:0000313" key="2">
    <source>
        <dbReference type="Proteomes" id="UP000276133"/>
    </source>
</evidence>
<name>A0A3M7QGQ7_BRAPC</name>